<dbReference type="InterPro" id="IPR039424">
    <property type="entry name" value="SBP_5"/>
</dbReference>
<dbReference type="GO" id="GO:0030288">
    <property type="term" value="C:outer membrane-bounded periplasmic space"/>
    <property type="evidence" value="ECO:0007669"/>
    <property type="project" value="UniProtKB-ARBA"/>
</dbReference>
<gene>
    <name evidence="7" type="ORF">CYD53_112145</name>
</gene>
<dbReference type="GO" id="GO:0015833">
    <property type="term" value="P:peptide transport"/>
    <property type="evidence" value="ECO:0007669"/>
    <property type="project" value="TreeGrafter"/>
</dbReference>
<keyword evidence="8" id="KW-1185">Reference proteome</keyword>
<dbReference type="Gene3D" id="3.10.105.10">
    <property type="entry name" value="Dipeptide-binding Protein, Domain 3"/>
    <property type="match status" value="1"/>
</dbReference>
<evidence type="ECO:0000313" key="7">
    <source>
        <dbReference type="EMBL" id="POR49320.1"/>
    </source>
</evidence>
<feature type="chain" id="PRO_5015571896" evidence="5">
    <location>
        <begin position="33"/>
        <end position="535"/>
    </location>
</feature>
<dbReference type="SUPFAM" id="SSF53850">
    <property type="entry name" value="Periplasmic binding protein-like II"/>
    <property type="match status" value="1"/>
</dbReference>
<dbReference type="InterPro" id="IPR030678">
    <property type="entry name" value="Peptide/Ni-bd"/>
</dbReference>
<keyword evidence="4 5" id="KW-0732">Signal</keyword>
<evidence type="ECO:0000259" key="6">
    <source>
        <dbReference type="Pfam" id="PF00496"/>
    </source>
</evidence>
<dbReference type="PANTHER" id="PTHR30290">
    <property type="entry name" value="PERIPLASMIC BINDING COMPONENT OF ABC TRANSPORTER"/>
    <property type="match status" value="1"/>
</dbReference>
<name>A0A2S4M3P3_9HYPH</name>
<dbReference type="Proteomes" id="UP000236919">
    <property type="component" value="Unassembled WGS sequence"/>
</dbReference>
<dbReference type="GO" id="GO:1904680">
    <property type="term" value="F:peptide transmembrane transporter activity"/>
    <property type="evidence" value="ECO:0007669"/>
    <property type="project" value="TreeGrafter"/>
</dbReference>
<dbReference type="InterPro" id="IPR023765">
    <property type="entry name" value="SBP_5_CS"/>
</dbReference>
<dbReference type="AlphaFoldDB" id="A0A2S4M3P3"/>
<protein>
    <submittedName>
        <fullName evidence="7">Peptide/nickel transport system substrate-binding protein</fullName>
    </submittedName>
</protein>
<keyword evidence="3" id="KW-0813">Transport</keyword>
<dbReference type="GO" id="GO:0043190">
    <property type="term" value="C:ATP-binding cassette (ABC) transporter complex"/>
    <property type="evidence" value="ECO:0007669"/>
    <property type="project" value="InterPro"/>
</dbReference>
<accession>A0A2S4M3P3</accession>
<comment type="subcellular location">
    <subcellularLocation>
        <location evidence="1">Periplasm</location>
    </subcellularLocation>
</comment>
<dbReference type="PIRSF" id="PIRSF002741">
    <property type="entry name" value="MppA"/>
    <property type="match status" value="1"/>
</dbReference>
<comment type="similarity">
    <text evidence="2">Belongs to the bacterial solute-binding protein 5 family.</text>
</comment>
<evidence type="ECO:0000256" key="2">
    <source>
        <dbReference type="ARBA" id="ARBA00005695"/>
    </source>
</evidence>
<dbReference type="RefSeq" id="WP_181011946.1">
    <property type="nucleotide sequence ID" value="NZ_PQFZ01000012.1"/>
</dbReference>
<evidence type="ECO:0000313" key="8">
    <source>
        <dbReference type="Proteomes" id="UP000236919"/>
    </source>
</evidence>
<dbReference type="EMBL" id="PQFZ01000012">
    <property type="protein sequence ID" value="POR49320.1"/>
    <property type="molecule type" value="Genomic_DNA"/>
</dbReference>
<dbReference type="Pfam" id="PF00496">
    <property type="entry name" value="SBP_bac_5"/>
    <property type="match status" value="1"/>
</dbReference>
<dbReference type="PANTHER" id="PTHR30290:SF9">
    <property type="entry name" value="OLIGOPEPTIDE-BINDING PROTEIN APPA"/>
    <property type="match status" value="1"/>
</dbReference>
<evidence type="ECO:0000256" key="5">
    <source>
        <dbReference type="SAM" id="SignalP"/>
    </source>
</evidence>
<evidence type="ECO:0000256" key="4">
    <source>
        <dbReference type="ARBA" id="ARBA00022729"/>
    </source>
</evidence>
<dbReference type="InterPro" id="IPR000914">
    <property type="entry name" value="SBP_5_dom"/>
</dbReference>
<evidence type="ECO:0000256" key="3">
    <source>
        <dbReference type="ARBA" id="ARBA00022448"/>
    </source>
</evidence>
<dbReference type="PROSITE" id="PS01040">
    <property type="entry name" value="SBP_BACTERIAL_5"/>
    <property type="match status" value="1"/>
</dbReference>
<feature type="domain" description="Solute-binding protein family 5" evidence="6">
    <location>
        <begin position="83"/>
        <end position="447"/>
    </location>
</feature>
<comment type="caution">
    <text evidence="7">The sequence shown here is derived from an EMBL/GenBank/DDBJ whole genome shotgun (WGS) entry which is preliminary data.</text>
</comment>
<dbReference type="Gene3D" id="3.40.190.10">
    <property type="entry name" value="Periplasmic binding protein-like II"/>
    <property type="match status" value="1"/>
</dbReference>
<feature type="signal peptide" evidence="5">
    <location>
        <begin position="1"/>
        <end position="32"/>
    </location>
</feature>
<evidence type="ECO:0000256" key="1">
    <source>
        <dbReference type="ARBA" id="ARBA00004418"/>
    </source>
</evidence>
<organism evidence="7 8">
    <name type="scientific">Bosea psychrotolerans</name>
    <dbReference type="NCBI Taxonomy" id="1871628"/>
    <lineage>
        <taxon>Bacteria</taxon>
        <taxon>Pseudomonadati</taxon>
        <taxon>Pseudomonadota</taxon>
        <taxon>Alphaproteobacteria</taxon>
        <taxon>Hyphomicrobiales</taxon>
        <taxon>Boseaceae</taxon>
        <taxon>Bosea</taxon>
    </lineage>
</organism>
<proteinExistence type="inferred from homology"/>
<reference evidence="7 8" key="1">
    <citation type="submission" date="2018-01" db="EMBL/GenBank/DDBJ databases">
        <title>Genomic Encyclopedia of Type Strains, Phase III (KMG-III): the genomes of soil and plant-associated and newly described type strains.</title>
        <authorList>
            <person name="Whitman W."/>
        </authorList>
    </citation>
    <scope>NUCLEOTIDE SEQUENCE [LARGE SCALE GENOMIC DNA]</scope>
    <source>
        <strain evidence="7 8">1131</strain>
    </source>
</reference>
<sequence>MSERRRNTGMKTALASLLAACSLAFGASALQAQSAAPNKQAKLTVGWAEPIDTLNPATTGARNVGPLLANIFDTLIWLTPDFKIVPHLATKWTISEDGKTYSFTLREDVKFHDGTPFDAEAVVANIKYITDRSTQSKVSIGLLGPCKTATATAKYTVEFSCETPYAPFLGQLGVPYLGMQSPKAMAEYGKDLGLHPTGTGPFSFVSYEPNQSLILKRNEDYNWGPSVLSHKGPPDIAQVLFQIVPNPQARVSQFQSGQSQMMQQTPGVYWNAFQKMDRYTAIPVPITGLGIFAPINASRFPTDDLAVRKAIHYAIDKKGVIQLAEAGAFPPSLTPLQPSMIGYDAALESVYSYDPAKAEAVLKEGGWTKVNGFWEKGGKRLTLTVTAISTSTSYPLLAQAMQGYLQKIGMEVNVQQLASPAWLAANINGDMSLTPLQYIGVDPDALQTWFTPGQYFNWSHFSDPKLTALFKDGQQERDPAKRLTIYHEVQKILMDQAVMLPIRQNIDLVMTTKKLTGVTYTGGGFEYLGAASLAD</sequence>